<protein>
    <submittedName>
        <fullName evidence="1">Uncharacterized protein</fullName>
    </submittedName>
</protein>
<dbReference type="SUPFAM" id="SSF50156">
    <property type="entry name" value="PDZ domain-like"/>
    <property type="match status" value="2"/>
</dbReference>
<dbReference type="InterPro" id="IPR036034">
    <property type="entry name" value="PDZ_sf"/>
</dbReference>
<proteinExistence type="predicted"/>
<organism evidence="1">
    <name type="scientific">marine sediment metagenome</name>
    <dbReference type="NCBI Taxonomy" id="412755"/>
    <lineage>
        <taxon>unclassified sequences</taxon>
        <taxon>metagenomes</taxon>
        <taxon>ecological metagenomes</taxon>
    </lineage>
</organism>
<comment type="caution">
    <text evidence="1">The sequence shown here is derived from an EMBL/GenBank/DDBJ whole genome shotgun (WGS) entry which is preliminary data.</text>
</comment>
<dbReference type="AlphaFoldDB" id="X0VEJ4"/>
<gene>
    <name evidence="1" type="ORF">S01H1_56206</name>
</gene>
<dbReference type="EMBL" id="BARS01036584">
    <property type="protein sequence ID" value="GAG16629.1"/>
    <property type="molecule type" value="Genomic_DNA"/>
</dbReference>
<evidence type="ECO:0000313" key="1">
    <source>
        <dbReference type="EMBL" id="GAG16629.1"/>
    </source>
</evidence>
<accession>X0VEJ4</accession>
<sequence length="154" mass="17216">KVARRNELQSIITGKDPGDEVTLSVIRGGVKKYIKVTLRARSEEGTELIATPTENDKKEIPNIGISVEMPSTEYYKSSGIKKRGVIIADINNDSQAFQKRLSKGDLIWKIGSIEMKSESDFKIALEKYKGKAARFFIVRQRTGDTSVLSLRIPN</sequence>
<name>X0VEJ4_9ZZZZ</name>
<feature type="non-terminal residue" evidence="1">
    <location>
        <position position="1"/>
    </location>
</feature>
<dbReference type="Gene3D" id="2.30.42.10">
    <property type="match status" value="2"/>
</dbReference>
<reference evidence="1" key="1">
    <citation type="journal article" date="2014" name="Front. Microbiol.">
        <title>High frequency of phylogenetically diverse reductive dehalogenase-homologous genes in deep subseafloor sedimentary metagenomes.</title>
        <authorList>
            <person name="Kawai M."/>
            <person name="Futagami T."/>
            <person name="Toyoda A."/>
            <person name="Takaki Y."/>
            <person name="Nishi S."/>
            <person name="Hori S."/>
            <person name="Arai W."/>
            <person name="Tsubouchi T."/>
            <person name="Morono Y."/>
            <person name="Uchiyama I."/>
            <person name="Ito T."/>
            <person name="Fujiyama A."/>
            <person name="Inagaki F."/>
            <person name="Takami H."/>
        </authorList>
    </citation>
    <scope>NUCLEOTIDE SEQUENCE</scope>
    <source>
        <strain evidence="1">Expedition CK06-06</strain>
    </source>
</reference>